<evidence type="ECO:0000313" key="1">
    <source>
        <dbReference type="EMBL" id="KIJ32782.1"/>
    </source>
</evidence>
<keyword evidence="2" id="KW-1185">Reference proteome</keyword>
<dbReference type="HOGENOM" id="CLU_103806_1_0_1"/>
<dbReference type="AlphaFoldDB" id="A0A0C9UU44"/>
<sequence length="186" mass="20748">MPPTRTSSRKSSQSTQLTLTGKLVYATSGQGGATKRVYTDVVLTIKPEFVKLLAERTKNHEYRKYKLRETVERVWLYETAPTMALTHVINVGAPRVPGEVKDPSGIGNDDFDAGKKVSKYGYPVQGMYRLPQSLSSAAMKERYGFGPPQGYMYAPENLVKGEPIDFMEALYSVVRLAPFVITLTLF</sequence>
<gene>
    <name evidence="1" type="ORF">M422DRAFT_35721</name>
</gene>
<name>A0A0C9UU44_SPHS4</name>
<organism evidence="1 2">
    <name type="scientific">Sphaerobolus stellatus (strain SS14)</name>
    <dbReference type="NCBI Taxonomy" id="990650"/>
    <lineage>
        <taxon>Eukaryota</taxon>
        <taxon>Fungi</taxon>
        <taxon>Dikarya</taxon>
        <taxon>Basidiomycota</taxon>
        <taxon>Agaricomycotina</taxon>
        <taxon>Agaricomycetes</taxon>
        <taxon>Phallomycetidae</taxon>
        <taxon>Geastrales</taxon>
        <taxon>Sphaerobolaceae</taxon>
        <taxon>Sphaerobolus</taxon>
    </lineage>
</organism>
<dbReference type="OrthoDB" id="2149705at2759"/>
<dbReference type="InterPro" id="IPR015947">
    <property type="entry name" value="PUA-like_sf"/>
</dbReference>
<dbReference type="Proteomes" id="UP000054279">
    <property type="component" value="Unassembled WGS sequence"/>
</dbReference>
<reference evidence="1 2" key="1">
    <citation type="submission" date="2014-06" db="EMBL/GenBank/DDBJ databases">
        <title>Evolutionary Origins and Diversification of the Mycorrhizal Mutualists.</title>
        <authorList>
            <consortium name="DOE Joint Genome Institute"/>
            <consortium name="Mycorrhizal Genomics Consortium"/>
            <person name="Kohler A."/>
            <person name="Kuo A."/>
            <person name="Nagy L.G."/>
            <person name="Floudas D."/>
            <person name="Copeland A."/>
            <person name="Barry K.W."/>
            <person name="Cichocki N."/>
            <person name="Veneault-Fourrey C."/>
            <person name="LaButti K."/>
            <person name="Lindquist E.A."/>
            <person name="Lipzen A."/>
            <person name="Lundell T."/>
            <person name="Morin E."/>
            <person name="Murat C."/>
            <person name="Riley R."/>
            <person name="Ohm R."/>
            <person name="Sun H."/>
            <person name="Tunlid A."/>
            <person name="Henrissat B."/>
            <person name="Grigoriev I.V."/>
            <person name="Hibbett D.S."/>
            <person name="Martin F."/>
        </authorList>
    </citation>
    <scope>NUCLEOTIDE SEQUENCE [LARGE SCALE GENOMIC DNA]</scope>
    <source>
        <strain evidence="1 2">SS14</strain>
    </source>
</reference>
<evidence type="ECO:0000313" key="2">
    <source>
        <dbReference type="Proteomes" id="UP000054279"/>
    </source>
</evidence>
<proteinExistence type="predicted"/>
<dbReference type="EMBL" id="KN837222">
    <property type="protein sequence ID" value="KIJ32782.1"/>
    <property type="molecule type" value="Genomic_DNA"/>
</dbReference>
<dbReference type="SUPFAM" id="SSF88697">
    <property type="entry name" value="PUA domain-like"/>
    <property type="match status" value="1"/>
</dbReference>
<accession>A0A0C9UU44</accession>
<protein>
    <submittedName>
        <fullName evidence="1">Uncharacterized protein</fullName>
    </submittedName>
</protein>